<dbReference type="RefSeq" id="WP_236031618.1">
    <property type="nucleotide sequence ID" value="NZ_BNJF01000003.1"/>
</dbReference>
<sequence length="107" mass="11554">MSGFPPCLIRALLAQPDSGVVAGQGYQGRIDTRGREGTLASLNNTLLDDLADIQKGDFRRQLGKVLSYRAGTQFDESGLHLVKGEPDTRSGAVYWFVAFPEPEATGL</sequence>
<proteinExistence type="predicted"/>
<comment type="caution">
    <text evidence="1">The sequence shown here is derived from an EMBL/GenBank/DDBJ whole genome shotgun (WGS) entry which is preliminary data.</text>
</comment>
<gene>
    <name evidence="1" type="ORF">KSX_57650</name>
</gene>
<name>A0A8J3I7R0_9CHLR</name>
<organism evidence="1 2">
    <name type="scientific">Ktedonospora formicarum</name>
    <dbReference type="NCBI Taxonomy" id="2778364"/>
    <lineage>
        <taxon>Bacteria</taxon>
        <taxon>Bacillati</taxon>
        <taxon>Chloroflexota</taxon>
        <taxon>Ktedonobacteria</taxon>
        <taxon>Ktedonobacterales</taxon>
        <taxon>Ktedonobacteraceae</taxon>
        <taxon>Ktedonospora</taxon>
    </lineage>
</organism>
<protein>
    <submittedName>
        <fullName evidence="1">Uncharacterized protein</fullName>
    </submittedName>
</protein>
<dbReference type="Proteomes" id="UP000612362">
    <property type="component" value="Unassembled WGS sequence"/>
</dbReference>
<reference evidence="1" key="1">
    <citation type="submission" date="2020-10" db="EMBL/GenBank/DDBJ databases">
        <title>Taxonomic study of unclassified bacteria belonging to the class Ktedonobacteria.</title>
        <authorList>
            <person name="Yabe S."/>
            <person name="Wang C.M."/>
            <person name="Zheng Y."/>
            <person name="Sakai Y."/>
            <person name="Cavaletti L."/>
            <person name="Monciardini P."/>
            <person name="Donadio S."/>
        </authorList>
    </citation>
    <scope>NUCLEOTIDE SEQUENCE</scope>
    <source>
        <strain evidence="1">SOSP1-1</strain>
    </source>
</reference>
<evidence type="ECO:0000313" key="1">
    <source>
        <dbReference type="EMBL" id="GHO47602.1"/>
    </source>
</evidence>
<accession>A0A8J3I7R0</accession>
<dbReference type="AlphaFoldDB" id="A0A8J3I7R0"/>
<evidence type="ECO:0000313" key="2">
    <source>
        <dbReference type="Proteomes" id="UP000612362"/>
    </source>
</evidence>
<dbReference type="EMBL" id="BNJF01000003">
    <property type="protein sequence ID" value="GHO47602.1"/>
    <property type="molecule type" value="Genomic_DNA"/>
</dbReference>
<keyword evidence="2" id="KW-1185">Reference proteome</keyword>